<accession>A0ABD3G645</accession>
<sequence>MVRIRFSNRGKNDAVAAAARDVDFRHLWRQLRGAGWTSRRPTGIQTDWSYVSPDGARVFAGEDTVVVHALESGLLAQDAQEECKGGEESMHEKTTGATANTSNDEEEVEGVDSAAAASDIRASQIDTTAQLSQNTLDELFGPDIDSDVGLSQTAVTRAFDVAPSDFEAVEAQRDAVMNLQLLSEASGDESDSVQDKPVPVSPGPVLRPRIGLTKDVNFVPDDEDMSAYESFSSGESDGDEIAESDEDMGAASDTDDDDVVTESDAVQLDEAFVQSLQIGSTALSKKDLEARAATLRAMPWSTTSSTFEEEESPYPGLNMEEAQSALELRSLCHSPLLPFFYFMPKTLWVSINEETNRYCDQHLDRRAQASLANQSDQPLPPGRKRETLTQIRRRLMAQAGYRTHEILRVVCLLVARMLCPQKRRFAAHWTMTEDGAVLAGTFGRFMSRNRAKIYYETYTL</sequence>
<dbReference type="PANTHER" id="PTHR46599">
    <property type="entry name" value="PIGGYBAC TRANSPOSABLE ELEMENT-DERIVED PROTEIN 4"/>
    <property type="match status" value="1"/>
</dbReference>
<keyword evidence="3" id="KW-1185">Reference proteome</keyword>
<dbReference type="AlphaFoldDB" id="A0ABD3G645"/>
<comment type="caution">
    <text evidence="2">The sequence shown here is derived from an EMBL/GenBank/DDBJ whole genome shotgun (WGS) entry which is preliminary data.</text>
</comment>
<evidence type="ECO:0000256" key="1">
    <source>
        <dbReference type="SAM" id="MobiDB-lite"/>
    </source>
</evidence>
<protein>
    <recommendedName>
        <fullName evidence="4">PiggyBac transposable element-derived protein domain-containing protein</fullName>
    </recommendedName>
</protein>
<organism evidence="2 3">
    <name type="scientific">Phytophthora oleae</name>
    <dbReference type="NCBI Taxonomy" id="2107226"/>
    <lineage>
        <taxon>Eukaryota</taxon>
        <taxon>Sar</taxon>
        <taxon>Stramenopiles</taxon>
        <taxon>Oomycota</taxon>
        <taxon>Peronosporomycetes</taxon>
        <taxon>Peronosporales</taxon>
        <taxon>Peronosporaceae</taxon>
        <taxon>Phytophthora</taxon>
    </lineage>
</organism>
<proteinExistence type="predicted"/>
<feature type="compositionally biased region" description="Acidic residues" evidence="1">
    <location>
        <begin position="236"/>
        <end position="257"/>
    </location>
</feature>
<evidence type="ECO:0000313" key="3">
    <source>
        <dbReference type="Proteomes" id="UP001632037"/>
    </source>
</evidence>
<dbReference type="Proteomes" id="UP001632037">
    <property type="component" value="Unassembled WGS sequence"/>
</dbReference>
<dbReference type="PANTHER" id="PTHR46599:SF3">
    <property type="entry name" value="PIGGYBAC TRANSPOSABLE ELEMENT-DERIVED PROTEIN 4"/>
    <property type="match status" value="1"/>
</dbReference>
<evidence type="ECO:0008006" key="4">
    <source>
        <dbReference type="Google" id="ProtNLM"/>
    </source>
</evidence>
<evidence type="ECO:0000313" key="2">
    <source>
        <dbReference type="EMBL" id="KAL3674623.1"/>
    </source>
</evidence>
<feature type="region of interest" description="Disordered" evidence="1">
    <location>
        <begin position="83"/>
        <end position="106"/>
    </location>
</feature>
<dbReference type="EMBL" id="JBIMZQ010000001">
    <property type="protein sequence ID" value="KAL3674623.1"/>
    <property type="molecule type" value="Genomic_DNA"/>
</dbReference>
<reference evidence="2 3" key="1">
    <citation type="submission" date="2024-09" db="EMBL/GenBank/DDBJ databases">
        <title>Genome sequencing and assembly of Phytophthora oleae, isolate VK10A, causative agent of rot of olive drupes.</title>
        <authorList>
            <person name="Conti Taguali S."/>
            <person name="Riolo M."/>
            <person name="La Spada F."/>
            <person name="Cacciola S.O."/>
            <person name="Dionisio G."/>
        </authorList>
    </citation>
    <scope>NUCLEOTIDE SEQUENCE [LARGE SCALE GENOMIC DNA]</scope>
    <source>
        <strain evidence="2 3">VK10A</strain>
    </source>
</reference>
<gene>
    <name evidence="2" type="ORF">V7S43_019045</name>
</gene>
<feature type="region of interest" description="Disordered" evidence="1">
    <location>
        <begin position="226"/>
        <end position="257"/>
    </location>
</feature>
<feature type="region of interest" description="Disordered" evidence="1">
    <location>
        <begin position="184"/>
        <end position="209"/>
    </location>
</feature>
<name>A0ABD3G645_9STRA</name>
<feature type="compositionally biased region" description="Basic and acidic residues" evidence="1">
    <location>
        <begin position="83"/>
        <end position="94"/>
    </location>
</feature>